<comment type="caution">
    <text evidence="2">The sequence shown here is derived from an EMBL/GenBank/DDBJ whole genome shotgun (WGS) entry which is preliminary data.</text>
</comment>
<reference evidence="2 3" key="1">
    <citation type="journal article" date="2023" name="G3 (Bethesda)">
        <title>A chromosome-length genome assembly and annotation of blackberry (Rubus argutus, cv. 'Hillquist').</title>
        <authorList>
            <person name="Bruna T."/>
            <person name="Aryal R."/>
            <person name="Dudchenko O."/>
            <person name="Sargent D.J."/>
            <person name="Mead D."/>
            <person name="Buti M."/>
            <person name="Cavallini A."/>
            <person name="Hytonen T."/>
            <person name="Andres J."/>
            <person name="Pham M."/>
            <person name="Weisz D."/>
            <person name="Mascagni F."/>
            <person name="Usai G."/>
            <person name="Natali L."/>
            <person name="Bassil N."/>
            <person name="Fernandez G.E."/>
            <person name="Lomsadze A."/>
            <person name="Armour M."/>
            <person name="Olukolu B."/>
            <person name="Poorten T."/>
            <person name="Britton C."/>
            <person name="Davik J."/>
            <person name="Ashrafi H."/>
            <person name="Aiden E.L."/>
            <person name="Borodovsky M."/>
            <person name="Worthington M."/>
        </authorList>
    </citation>
    <scope>NUCLEOTIDE SEQUENCE [LARGE SCALE GENOMIC DNA]</scope>
    <source>
        <strain evidence="2">PI 553951</strain>
    </source>
</reference>
<sequence>MKDFVSGKQNWTCWLDMPITPNGASCLPIKSFIHNPSSNKSSSLVYIFGIMIVTEVGLLQRQDHHLKLAAMPGLVRTAAAGPAANSLSSKLPAHGKSKNENGKRARKAMCVVDKCT</sequence>
<keyword evidence="3" id="KW-1185">Reference proteome</keyword>
<proteinExistence type="predicted"/>
<organism evidence="2 3">
    <name type="scientific">Rubus argutus</name>
    <name type="common">Southern blackberry</name>
    <dbReference type="NCBI Taxonomy" id="59490"/>
    <lineage>
        <taxon>Eukaryota</taxon>
        <taxon>Viridiplantae</taxon>
        <taxon>Streptophyta</taxon>
        <taxon>Embryophyta</taxon>
        <taxon>Tracheophyta</taxon>
        <taxon>Spermatophyta</taxon>
        <taxon>Magnoliopsida</taxon>
        <taxon>eudicotyledons</taxon>
        <taxon>Gunneridae</taxon>
        <taxon>Pentapetalae</taxon>
        <taxon>rosids</taxon>
        <taxon>fabids</taxon>
        <taxon>Rosales</taxon>
        <taxon>Rosaceae</taxon>
        <taxon>Rosoideae</taxon>
        <taxon>Rosoideae incertae sedis</taxon>
        <taxon>Rubus</taxon>
    </lineage>
</organism>
<gene>
    <name evidence="2" type="ORF">M0R45_029285</name>
</gene>
<dbReference type="Proteomes" id="UP001457282">
    <property type="component" value="Unassembled WGS sequence"/>
</dbReference>
<dbReference type="AlphaFoldDB" id="A0AAW1W7I9"/>
<dbReference type="EMBL" id="JBEDUW010000006">
    <property type="protein sequence ID" value="KAK9920739.1"/>
    <property type="molecule type" value="Genomic_DNA"/>
</dbReference>
<protein>
    <submittedName>
        <fullName evidence="2">Uncharacterized protein</fullName>
    </submittedName>
</protein>
<evidence type="ECO:0000256" key="1">
    <source>
        <dbReference type="SAM" id="MobiDB-lite"/>
    </source>
</evidence>
<name>A0AAW1W7I9_RUBAR</name>
<evidence type="ECO:0000313" key="3">
    <source>
        <dbReference type="Proteomes" id="UP001457282"/>
    </source>
</evidence>
<accession>A0AAW1W7I9</accession>
<feature type="region of interest" description="Disordered" evidence="1">
    <location>
        <begin position="85"/>
        <end position="105"/>
    </location>
</feature>
<evidence type="ECO:0000313" key="2">
    <source>
        <dbReference type="EMBL" id="KAK9920739.1"/>
    </source>
</evidence>